<accession>A0A553FMM4</accession>
<reference evidence="5 6" key="1">
    <citation type="submission" date="2019-07" db="EMBL/GenBank/DDBJ databases">
        <title>Draft genome of C. aurimucosum strain 2274.</title>
        <authorList>
            <person name="Pacheco L.G.C."/>
            <person name="Aguiar E.R.G.R."/>
            <person name="Santos C.S."/>
            <person name="Rocha D.J.P.G."/>
            <person name="Sant'Anna L.O."/>
            <person name="Mattos-Guaraldi A.L."/>
            <person name="Santos L.S."/>
        </authorList>
    </citation>
    <scope>NUCLEOTIDE SEQUENCE [LARGE SCALE GENOMIC DNA]</scope>
    <source>
        <strain evidence="5 6">2274</strain>
    </source>
</reference>
<dbReference type="InterPro" id="IPR000055">
    <property type="entry name" value="Restrct_endonuc_typeI_TRD"/>
</dbReference>
<evidence type="ECO:0000313" key="5">
    <source>
        <dbReference type="EMBL" id="TRX58501.1"/>
    </source>
</evidence>
<keyword evidence="2" id="KW-0680">Restriction system</keyword>
<dbReference type="InterPro" id="IPR052021">
    <property type="entry name" value="Type-I_RS_S_subunit"/>
</dbReference>
<dbReference type="GO" id="GO:0009307">
    <property type="term" value="P:DNA restriction-modification system"/>
    <property type="evidence" value="ECO:0007669"/>
    <property type="project" value="UniProtKB-KW"/>
</dbReference>
<dbReference type="Pfam" id="PF01420">
    <property type="entry name" value="Methylase_S"/>
    <property type="match status" value="2"/>
</dbReference>
<evidence type="ECO:0000256" key="2">
    <source>
        <dbReference type="ARBA" id="ARBA00022747"/>
    </source>
</evidence>
<evidence type="ECO:0000256" key="3">
    <source>
        <dbReference type="ARBA" id="ARBA00023125"/>
    </source>
</evidence>
<dbReference type="GO" id="GO:0003677">
    <property type="term" value="F:DNA binding"/>
    <property type="evidence" value="ECO:0007669"/>
    <property type="project" value="UniProtKB-KW"/>
</dbReference>
<evidence type="ECO:0000259" key="4">
    <source>
        <dbReference type="Pfam" id="PF01420"/>
    </source>
</evidence>
<dbReference type="EMBL" id="VKDK01000037">
    <property type="protein sequence ID" value="TRX58501.1"/>
    <property type="molecule type" value="Genomic_DNA"/>
</dbReference>
<protein>
    <recommendedName>
        <fullName evidence="4">Type I restriction modification DNA specificity domain-containing protein</fullName>
    </recommendedName>
</protein>
<proteinExistence type="inferred from homology"/>
<comment type="caution">
    <text evidence="5">The sequence shown here is derived from an EMBL/GenBank/DDBJ whole genome shotgun (WGS) entry which is preliminary data.</text>
</comment>
<dbReference type="PANTHER" id="PTHR30408">
    <property type="entry name" value="TYPE-1 RESTRICTION ENZYME ECOKI SPECIFICITY PROTEIN"/>
    <property type="match status" value="1"/>
</dbReference>
<dbReference type="InterPro" id="IPR044946">
    <property type="entry name" value="Restrct_endonuc_typeI_TRD_sf"/>
</dbReference>
<dbReference type="CDD" id="cd17249">
    <property type="entry name" value="RMtype1_S_EcoR124I-TRD2-CR2_like"/>
    <property type="match status" value="1"/>
</dbReference>
<sequence length="387" mass="42972">MASTAQHGWPMVRLGEVLRAAGVPEKISSPETESFITVKMHGEGAVQRNIGAGKTPAAFTGYRVKEGQFIYSRIDARNGAFALIPSTLDGAVVSKDFPIFEIDESRCMPKYLHYFATSGILAAKAKALSFGATNRQRVKEEAFLRFEIPLPPLAEQRRIATILDEARVQTNQSDEAGTLLNTMTSSWLSTRSQSVPGVKLSELGTFRGGMTPSKKNPEFWGGDVYWFTTKDLKFGEVDESEERITDRALEETSASLIGEPSIAFSLRGMSLAHRLPMSCIPGEATVNQDLKAFVPNQSMDRDVIFHLVKLKEMELLSKVSTSAHGTKKLDLRHLKDLEIPDPSGEFGFEVRRVLEQIRDMQEQIRRRQAASAKLFQALSTRAFQGEL</sequence>
<dbReference type="AlphaFoldDB" id="A0A553FMM4"/>
<evidence type="ECO:0000256" key="1">
    <source>
        <dbReference type="ARBA" id="ARBA00010923"/>
    </source>
</evidence>
<name>A0A553FMM4_9CORY</name>
<dbReference type="PANTHER" id="PTHR30408:SF12">
    <property type="entry name" value="TYPE I RESTRICTION ENZYME MJAVIII SPECIFICITY SUBUNIT"/>
    <property type="match status" value="1"/>
</dbReference>
<feature type="domain" description="Type I restriction modification DNA specificity" evidence="4">
    <location>
        <begin position="8"/>
        <end position="165"/>
    </location>
</feature>
<comment type="similarity">
    <text evidence="1">Belongs to the type-I restriction system S methylase family.</text>
</comment>
<dbReference type="SUPFAM" id="SSF116734">
    <property type="entry name" value="DNA methylase specificity domain"/>
    <property type="match status" value="2"/>
</dbReference>
<gene>
    <name evidence="5" type="ORF">FNY97_13210</name>
</gene>
<feature type="domain" description="Type I restriction modification DNA specificity" evidence="4">
    <location>
        <begin position="198"/>
        <end position="343"/>
    </location>
</feature>
<dbReference type="Proteomes" id="UP000320443">
    <property type="component" value="Unassembled WGS sequence"/>
</dbReference>
<dbReference type="Gene3D" id="3.90.220.20">
    <property type="entry name" value="DNA methylase specificity domains"/>
    <property type="match status" value="2"/>
</dbReference>
<keyword evidence="3" id="KW-0238">DNA-binding</keyword>
<keyword evidence="6" id="KW-1185">Reference proteome</keyword>
<organism evidence="5 6">
    <name type="scientific">Corynebacterium hiratae</name>
    <dbReference type="NCBI Taxonomy" id="3139423"/>
    <lineage>
        <taxon>Bacteria</taxon>
        <taxon>Bacillati</taxon>
        <taxon>Actinomycetota</taxon>
        <taxon>Actinomycetes</taxon>
        <taxon>Mycobacteriales</taxon>
        <taxon>Corynebacteriaceae</taxon>
        <taxon>Corynebacterium</taxon>
    </lineage>
</organism>
<dbReference type="RefSeq" id="WP_144014135.1">
    <property type="nucleotide sequence ID" value="NZ_VKDK01000037.1"/>
</dbReference>
<evidence type="ECO:0000313" key="6">
    <source>
        <dbReference type="Proteomes" id="UP000320443"/>
    </source>
</evidence>